<reference evidence="2" key="1">
    <citation type="submission" date="2022-11" db="UniProtKB">
        <authorList>
            <consortium name="WormBaseParasite"/>
        </authorList>
    </citation>
    <scope>IDENTIFICATION</scope>
</reference>
<protein>
    <submittedName>
        <fullName evidence="2">Uncharacterized protein</fullName>
    </submittedName>
</protein>
<dbReference type="WBParaSite" id="Gr19_v10_g14366.t1">
    <property type="protein sequence ID" value="Gr19_v10_g14366.t1"/>
    <property type="gene ID" value="Gr19_v10_g14366"/>
</dbReference>
<organism evidence="1 2">
    <name type="scientific">Globodera rostochiensis</name>
    <name type="common">Golden nematode worm</name>
    <name type="synonym">Heterodera rostochiensis</name>
    <dbReference type="NCBI Taxonomy" id="31243"/>
    <lineage>
        <taxon>Eukaryota</taxon>
        <taxon>Metazoa</taxon>
        <taxon>Ecdysozoa</taxon>
        <taxon>Nematoda</taxon>
        <taxon>Chromadorea</taxon>
        <taxon>Rhabditida</taxon>
        <taxon>Tylenchina</taxon>
        <taxon>Tylenchomorpha</taxon>
        <taxon>Tylenchoidea</taxon>
        <taxon>Heteroderidae</taxon>
        <taxon>Heteroderinae</taxon>
        <taxon>Globodera</taxon>
    </lineage>
</organism>
<name>A0A914H912_GLORO</name>
<proteinExistence type="predicted"/>
<evidence type="ECO:0000313" key="2">
    <source>
        <dbReference type="WBParaSite" id="Gr19_v10_g14366.t1"/>
    </source>
</evidence>
<dbReference type="Proteomes" id="UP000887572">
    <property type="component" value="Unplaced"/>
</dbReference>
<accession>A0A914H912</accession>
<dbReference type="AlphaFoldDB" id="A0A914H912"/>
<sequence length="193" mass="22006">MILMDPVNRGLNTVRQSITVRVCSGHVADDVWFDIFALFGRVKLGLTLALISDRFDRLVDAHLAIRQSQHRCTAVKLPLPQSPPLKGIIGFNKITIGYIDRAVINFVRHLFNVDITLQLEIRPAEQRSWHILTHEIWPIVSNKLYKIAGSKDNFVLLRLRQHFGATVLRVCQSRFIEFPAFFEFPAVADDCSA</sequence>
<evidence type="ECO:0000313" key="1">
    <source>
        <dbReference type="Proteomes" id="UP000887572"/>
    </source>
</evidence>
<keyword evidence="1" id="KW-1185">Reference proteome</keyword>